<dbReference type="InParanoid" id="A0A1C7N3W9"/>
<keyword evidence="4" id="KW-0809">Transit peptide</keyword>
<evidence type="ECO:0000256" key="7">
    <source>
        <dbReference type="SAM" id="MobiDB-lite"/>
    </source>
</evidence>
<dbReference type="OrthoDB" id="537444at2759"/>
<dbReference type="FunFam" id="2.40.50.100:FF:000010">
    <property type="entry name" value="Acetyltransferase component of pyruvate dehydrogenase complex"/>
    <property type="match status" value="1"/>
</dbReference>
<feature type="compositionally biased region" description="Low complexity" evidence="7">
    <location>
        <begin position="222"/>
        <end position="234"/>
    </location>
</feature>
<dbReference type="EMBL" id="LUGH01000607">
    <property type="protein sequence ID" value="OBZ83770.1"/>
    <property type="molecule type" value="Genomic_DNA"/>
</dbReference>
<dbReference type="InterPro" id="IPR011053">
    <property type="entry name" value="Single_hybrid_motif"/>
</dbReference>
<evidence type="ECO:0000313" key="10">
    <source>
        <dbReference type="EMBL" id="OBZ83770.1"/>
    </source>
</evidence>
<evidence type="ECO:0000256" key="2">
    <source>
        <dbReference type="ARBA" id="ARBA00022679"/>
    </source>
</evidence>
<dbReference type="Proteomes" id="UP000093000">
    <property type="component" value="Unassembled WGS sequence"/>
</dbReference>
<dbReference type="STRING" id="101091.A0A1C7N3W9"/>
<dbReference type="Gene3D" id="3.30.559.10">
    <property type="entry name" value="Chloramphenicol acetyltransferase-like domain"/>
    <property type="match status" value="1"/>
</dbReference>
<evidence type="ECO:0000256" key="4">
    <source>
        <dbReference type="ARBA" id="ARBA00022946"/>
    </source>
</evidence>
<dbReference type="GO" id="GO:0004742">
    <property type="term" value="F:dihydrolipoyllysine-residue acetyltransferase activity"/>
    <property type="evidence" value="ECO:0007669"/>
    <property type="project" value="UniProtKB-UniRule"/>
</dbReference>
<dbReference type="Pfam" id="PF02817">
    <property type="entry name" value="E3_binding"/>
    <property type="match status" value="1"/>
</dbReference>
<comment type="function">
    <text evidence="6">The pyruvate dehydrogenase complex catalyzes the overall conversion of pyruvate to acetyl-CoA and CO(2).</text>
</comment>
<dbReference type="GO" id="GO:0006086">
    <property type="term" value="P:pyruvate decarboxylation to acetyl-CoA"/>
    <property type="evidence" value="ECO:0007669"/>
    <property type="project" value="InterPro"/>
</dbReference>
<dbReference type="InterPro" id="IPR045257">
    <property type="entry name" value="E2/Pdx1"/>
</dbReference>
<dbReference type="NCBIfam" id="TIGR01349">
    <property type="entry name" value="PDHac_trf_mito"/>
    <property type="match status" value="1"/>
</dbReference>
<dbReference type="InterPro" id="IPR001078">
    <property type="entry name" value="2-oxoacid_DH_actylTfrase"/>
</dbReference>
<dbReference type="Gene3D" id="2.40.50.100">
    <property type="match status" value="1"/>
</dbReference>
<dbReference type="InterPro" id="IPR003016">
    <property type="entry name" value="2-oxoA_DH_lipoyl-BS"/>
</dbReference>
<dbReference type="PANTHER" id="PTHR23151">
    <property type="entry name" value="DIHYDROLIPOAMIDE ACETYL/SUCCINYL-TRANSFERASE-RELATED"/>
    <property type="match status" value="1"/>
</dbReference>
<keyword evidence="11" id="KW-1185">Reference proteome</keyword>
<dbReference type="FunCoup" id="A0A1C7N3W9">
    <property type="interactions" value="455"/>
</dbReference>
<evidence type="ECO:0000256" key="1">
    <source>
        <dbReference type="ARBA" id="ARBA00007317"/>
    </source>
</evidence>
<dbReference type="AlphaFoldDB" id="A0A1C7N3W9"/>
<dbReference type="SUPFAM" id="SSF51230">
    <property type="entry name" value="Single hybrid motif"/>
    <property type="match status" value="1"/>
</dbReference>
<reference evidence="10 11" key="1">
    <citation type="submission" date="2016-03" db="EMBL/GenBank/DDBJ databases">
        <title>Choanephora cucurbitarum.</title>
        <authorList>
            <person name="Min B."/>
            <person name="Park H."/>
            <person name="Park J.-H."/>
            <person name="Shin H.-D."/>
            <person name="Choi I.-G."/>
        </authorList>
    </citation>
    <scope>NUCLEOTIDE SEQUENCE [LARGE SCALE GENOMIC DNA]</scope>
    <source>
        <strain evidence="10 11">KUS-F28377</strain>
    </source>
</reference>
<evidence type="ECO:0000256" key="3">
    <source>
        <dbReference type="ARBA" id="ARBA00022823"/>
    </source>
</evidence>
<keyword evidence="10" id="KW-0670">Pyruvate</keyword>
<comment type="catalytic activity">
    <reaction evidence="6">
        <text>N(6)-[(R)-dihydrolipoyl]-L-lysyl-[protein] + acetyl-CoA = N(6)-[(R)-S(8)-acetyldihydrolipoyl]-L-lysyl-[protein] + CoA</text>
        <dbReference type="Rhea" id="RHEA:17017"/>
        <dbReference type="Rhea" id="RHEA-COMP:10475"/>
        <dbReference type="Rhea" id="RHEA-COMP:10478"/>
        <dbReference type="ChEBI" id="CHEBI:57287"/>
        <dbReference type="ChEBI" id="CHEBI:57288"/>
        <dbReference type="ChEBI" id="CHEBI:83100"/>
        <dbReference type="ChEBI" id="CHEBI:83111"/>
        <dbReference type="EC" id="2.3.1.12"/>
    </reaction>
</comment>
<comment type="similarity">
    <text evidence="1 6">Belongs to the 2-oxoacid dehydrogenase family.</text>
</comment>
<dbReference type="SUPFAM" id="SSF52777">
    <property type="entry name" value="CoA-dependent acyltransferases"/>
    <property type="match status" value="1"/>
</dbReference>
<dbReference type="InterPro" id="IPR000089">
    <property type="entry name" value="Biotin_lipoyl"/>
</dbReference>
<sequence>MLERLCLVGEKNECCLPPGIIRALCDKIRKESQTANTMSAAIRRQLMRGLASTARVTATRATPVLAKHAAVRTFTSSSAPKFIALRALANSTAAKDARLYSSSSFPSHNVIAMPALSPTMTAGGIGAWQKKVGDEVQPGDVLVEIETDKAQMDFECQEEGFLAKVLIDAGAKDVSVGQPIAIFVEDAADVAAFENFTAADIEGNAPAPAAEEPKKETKEESAAPAAASTQSAKSEATTSHGGRVLASPLARKLADERGIDISQVKGTGPHGIISKDDVANFKASAASTASAAPAQIPTAYAPQGAAGEAYTDIPTTNMRKIIASRLTESKQQVPHYYLTVEIEMNKINKLREVLNKSAEGKYKLSVNDFVVKASALALKEVPEVNAAWQGDFIRQYNSSDICVAVATPSGLITPIVTSAETKGLSTISSQVKDLAKRARDGKLAPQEYQGGSFTISNLGMFGISNFTAIINPPQSCILAVGGAQQKVVADETTESGFAVRDVMEVTLSADHRVVDGAVGATWLKSFKSFMENPLKMML</sequence>
<comment type="cofactor">
    <cofactor evidence="6">
        <name>(R)-lipoate</name>
        <dbReference type="ChEBI" id="CHEBI:83088"/>
    </cofactor>
    <text evidence="6">Binds 1 lipoyl cofactor covalently.</text>
</comment>
<evidence type="ECO:0000313" key="11">
    <source>
        <dbReference type="Proteomes" id="UP000093000"/>
    </source>
</evidence>
<dbReference type="FunFam" id="3.30.559.10:FF:000003">
    <property type="entry name" value="Acetyltransferase component of pyruvate dehydrogenase complex"/>
    <property type="match status" value="1"/>
</dbReference>
<evidence type="ECO:0000259" key="9">
    <source>
        <dbReference type="PROSITE" id="PS51826"/>
    </source>
</evidence>
<dbReference type="PANTHER" id="PTHR23151:SF90">
    <property type="entry name" value="DIHYDROLIPOYLLYSINE-RESIDUE ACETYLTRANSFERASE COMPONENT OF PYRUVATE DEHYDROGENASE COMPLEX, MITOCHONDRIAL-RELATED"/>
    <property type="match status" value="1"/>
</dbReference>
<feature type="domain" description="Peripheral subunit-binding (PSBD)" evidence="9">
    <location>
        <begin position="245"/>
        <end position="282"/>
    </location>
</feature>
<dbReference type="PROSITE" id="PS00189">
    <property type="entry name" value="LIPOYL"/>
    <property type="match status" value="1"/>
</dbReference>
<dbReference type="InterPro" id="IPR006257">
    <property type="entry name" value="LAT1"/>
</dbReference>
<comment type="caution">
    <text evidence="10">The sequence shown here is derived from an EMBL/GenBank/DDBJ whole genome shotgun (WGS) entry which is preliminary data.</text>
</comment>
<keyword evidence="2 6" id="KW-0808">Transferase</keyword>
<comment type="subcellular location">
    <subcellularLocation>
        <location evidence="6">Mitochondrion</location>
    </subcellularLocation>
</comment>
<dbReference type="InterPro" id="IPR023213">
    <property type="entry name" value="CAT-like_dom_sf"/>
</dbReference>
<keyword evidence="3 6" id="KW-0450">Lipoyl</keyword>
<keyword evidence="5 6" id="KW-0012">Acyltransferase</keyword>
<dbReference type="InterPro" id="IPR004167">
    <property type="entry name" value="PSBD"/>
</dbReference>
<feature type="compositionally biased region" description="Basic and acidic residues" evidence="7">
    <location>
        <begin position="211"/>
        <end position="221"/>
    </location>
</feature>
<dbReference type="Pfam" id="PF00198">
    <property type="entry name" value="2-oxoacid_dh"/>
    <property type="match status" value="1"/>
</dbReference>
<dbReference type="PROSITE" id="PS51826">
    <property type="entry name" value="PSBD"/>
    <property type="match status" value="1"/>
</dbReference>
<dbReference type="Gene3D" id="4.10.320.10">
    <property type="entry name" value="E3-binding domain"/>
    <property type="match status" value="1"/>
</dbReference>
<proteinExistence type="inferred from homology"/>
<dbReference type="GO" id="GO:0045254">
    <property type="term" value="C:pyruvate dehydrogenase complex"/>
    <property type="evidence" value="ECO:0007669"/>
    <property type="project" value="UniProtKB-UniRule"/>
</dbReference>
<organism evidence="10 11">
    <name type="scientific">Choanephora cucurbitarum</name>
    <dbReference type="NCBI Taxonomy" id="101091"/>
    <lineage>
        <taxon>Eukaryota</taxon>
        <taxon>Fungi</taxon>
        <taxon>Fungi incertae sedis</taxon>
        <taxon>Mucoromycota</taxon>
        <taxon>Mucoromycotina</taxon>
        <taxon>Mucoromycetes</taxon>
        <taxon>Mucorales</taxon>
        <taxon>Mucorineae</taxon>
        <taxon>Choanephoraceae</taxon>
        <taxon>Choanephoroideae</taxon>
        <taxon>Choanephora</taxon>
    </lineage>
</organism>
<evidence type="ECO:0000256" key="6">
    <source>
        <dbReference type="RuleBase" id="RU361137"/>
    </source>
</evidence>
<dbReference type="SUPFAM" id="SSF47005">
    <property type="entry name" value="Peripheral subunit-binding domain of 2-oxo acid dehydrogenase complex"/>
    <property type="match status" value="1"/>
</dbReference>
<dbReference type="CDD" id="cd06849">
    <property type="entry name" value="lipoyl_domain"/>
    <property type="match status" value="1"/>
</dbReference>
<dbReference type="Pfam" id="PF00364">
    <property type="entry name" value="Biotin_lipoyl"/>
    <property type="match status" value="1"/>
</dbReference>
<evidence type="ECO:0000259" key="8">
    <source>
        <dbReference type="PROSITE" id="PS50968"/>
    </source>
</evidence>
<accession>A0A1C7N3W9</accession>
<name>A0A1C7N3W9_9FUNG</name>
<dbReference type="GO" id="GO:0005739">
    <property type="term" value="C:mitochondrion"/>
    <property type="evidence" value="ECO:0007669"/>
    <property type="project" value="UniProtKB-SubCell"/>
</dbReference>
<dbReference type="InterPro" id="IPR036625">
    <property type="entry name" value="E3-bd_dom_sf"/>
</dbReference>
<gene>
    <name evidence="10" type="primary">lat1_1</name>
    <name evidence="10" type="ORF">A0J61_08180</name>
</gene>
<feature type="domain" description="Lipoyl-binding" evidence="8">
    <location>
        <begin position="108"/>
        <end position="184"/>
    </location>
</feature>
<protein>
    <recommendedName>
        <fullName evidence="6">Acetyltransferase component of pyruvate dehydrogenase complex</fullName>
        <ecNumber evidence="6">2.3.1.12</ecNumber>
    </recommendedName>
</protein>
<dbReference type="PROSITE" id="PS50968">
    <property type="entry name" value="BIOTINYL_LIPOYL"/>
    <property type="match status" value="1"/>
</dbReference>
<feature type="region of interest" description="Disordered" evidence="7">
    <location>
        <begin position="202"/>
        <end position="246"/>
    </location>
</feature>
<evidence type="ECO:0000256" key="5">
    <source>
        <dbReference type="ARBA" id="ARBA00023315"/>
    </source>
</evidence>
<dbReference type="EC" id="2.3.1.12" evidence="6"/>